<protein>
    <submittedName>
        <fullName evidence="1">Uncharacterized protein</fullName>
    </submittedName>
</protein>
<accession>A0A0F7ZNJ7</accession>
<evidence type="ECO:0000313" key="1">
    <source>
        <dbReference type="EMBL" id="KJZ73870.1"/>
    </source>
</evidence>
<reference evidence="1 2" key="1">
    <citation type="journal article" date="2014" name="Genome Biol. Evol.">
        <title>Comparative genomics and transcriptomics analyses reveal divergent lifestyle features of nematode endoparasitic fungus Hirsutella minnesotensis.</title>
        <authorList>
            <person name="Lai Y."/>
            <person name="Liu K."/>
            <person name="Zhang X."/>
            <person name="Zhang X."/>
            <person name="Li K."/>
            <person name="Wang N."/>
            <person name="Shu C."/>
            <person name="Wu Y."/>
            <person name="Wang C."/>
            <person name="Bushley K.E."/>
            <person name="Xiang M."/>
            <person name="Liu X."/>
        </authorList>
    </citation>
    <scope>NUCLEOTIDE SEQUENCE [LARGE SCALE GENOMIC DNA]</scope>
    <source>
        <strain evidence="1 2">3608</strain>
    </source>
</reference>
<evidence type="ECO:0000313" key="2">
    <source>
        <dbReference type="Proteomes" id="UP000054481"/>
    </source>
</evidence>
<keyword evidence="2" id="KW-1185">Reference proteome</keyword>
<sequence length="76" mass="8432">MAFARRLIPLANLALSRPRLHAQIRTMASATPRKHEFLVIVPDKPGTHAKRLEVRPCDDPPLSIVLHSSQEPGAPH</sequence>
<organism evidence="1 2">
    <name type="scientific">Hirsutella minnesotensis 3608</name>
    <dbReference type="NCBI Taxonomy" id="1043627"/>
    <lineage>
        <taxon>Eukaryota</taxon>
        <taxon>Fungi</taxon>
        <taxon>Dikarya</taxon>
        <taxon>Ascomycota</taxon>
        <taxon>Pezizomycotina</taxon>
        <taxon>Sordariomycetes</taxon>
        <taxon>Hypocreomycetidae</taxon>
        <taxon>Hypocreales</taxon>
        <taxon>Ophiocordycipitaceae</taxon>
        <taxon>Hirsutella</taxon>
    </lineage>
</organism>
<dbReference type="OrthoDB" id="5519740at2759"/>
<gene>
    <name evidence="1" type="ORF">HIM_06763</name>
</gene>
<proteinExistence type="predicted"/>
<dbReference type="AlphaFoldDB" id="A0A0F7ZNJ7"/>
<name>A0A0F7ZNJ7_9HYPO</name>
<dbReference type="Proteomes" id="UP000054481">
    <property type="component" value="Unassembled WGS sequence"/>
</dbReference>
<dbReference type="EMBL" id="KQ030531">
    <property type="protein sequence ID" value="KJZ73870.1"/>
    <property type="molecule type" value="Genomic_DNA"/>
</dbReference>